<feature type="region of interest" description="Disordered" evidence="1">
    <location>
        <begin position="33"/>
        <end position="62"/>
    </location>
</feature>
<evidence type="ECO:0000313" key="6">
    <source>
        <dbReference type="Proteomes" id="UP000245423"/>
    </source>
</evidence>
<keyword evidence="3" id="KW-0732">Signal</keyword>
<feature type="chain" id="PRO_5015096436" description="DUF4349 domain-containing protein" evidence="3">
    <location>
        <begin position="27"/>
        <end position="289"/>
    </location>
</feature>
<sequence length="289" mass="33191">MINTKKKILFLFSVLLVLSMIVGCSAEKSKNTSVDMAISDSDSHESSEKEESSFKNESSSPLEPEKVITTIDIRFETTEFDRSNDELNKVIEKHQAYVEYSNISYSSRNFQNGEFTIRVPKSSINNFKSDLKTIGNKVWESTNKQDVTKQYTDTESRMKVVEVKEERILALMEKADKVEDIIALENQLNEVIYEKERLKSSLMDLDDKVDFTTINLYIQEVEKLTSSTSPETSFGRKVLDAVDESLYFFKNTLEKLVILLIYLLPFIIILGIIGLLIHKGMVKYKKSKK</sequence>
<name>M1Z9F0_9FIRM</name>
<dbReference type="PROSITE" id="PS51257">
    <property type="entry name" value="PROKAR_LIPOPROTEIN"/>
    <property type="match status" value="1"/>
</dbReference>
<proteinExistence type="predicted"/>
<keyword evidence="2" id="KW-0472">Membrane</keyword>
<dbReference type="EMBL" id="LT669839">
    <property type="protein sequence ID" value="SHD77578.1"/>
    <property type="molecule type" value="Genomic_DNA"/>
</dbReference>
<dbReference type="OrthoDB" id="2162337at2"/>
<evidence type="ECO:0000256" key="2">
    <source>
        <dbReference type="SAM" id="Phobius"/>
    </source>
</evidence>
<evidence type="ECO:0000256" key="3">
    <source>
        <dbReference type="SAM" id="SignalP"/>
    </source>
</evidence>
<dbReference type="RefSeq" id="WP_005584651.1">
    <property type="nucleotide sequence ID" value="NZ_LT669839.1"/>
</dbReference>
<dbReference type="InterPro" id="IPR025645">
    <property type="entry name" value="DUF4349"/>
</dbReference>
<protein>
    <recommendedName>
        <fullName evidence="4">DUF4349 domain-containing protein</fullName>
    </recommendedName>
</protein>
<feature type="compositionally biased region" description="Basic and acidic residues" evidence="1">
    <location>
        <begin position="41"/>
        <end position="54"/>
    </location>
</feature>
<dbReference type="Pfam" id="PF14257">
    <property type="entry name" value="DUF4349"/>
    <property type="match status" value="1"/>
</dbReference>
<evidence type="ECO:0000313" key="5">
    <source>
        <dbReference type="EMBL" id="SHD77578.1"/>
    </source>
</evidence>
<keyword evidence="2" id="KW-0812">Transmembrane</keyword>
<evidence type="ECO:0000259" key="4">
    <source>
        <dbReference type="Pfam" id="PF14257"/>
    </source>
</evidence>
<dbReference type="AlphaFoldDB" id="M1Z9F0"/>
<accession>M1Z9F0</accession>
<evidence type="ECO:0000256" key="1">
    <source>
        <dbReference type="SAM" id="MobiDB-lite"/>
    </source>
</evidence>
<keyword evidence="6" id="KW-1185">Reference proteome</keyword>
<dbReference type="HOGENOM" id="CLU_046535_1_0_9"/>
<feature type="domain" description="DUF4349" evidence="4">
    <location>
        <begin position="66"/>
        <end position="277"/>
    </location>
</feature>
<organism evidence="5 6">
    <name type="scientific">[Clostridium] ultunense Esp</name>
    <dbReference type="NCBI Taxonomy" id="1288971"/>
    <lineage>
        <taxon>Bacteria</taxon>
        <taxon>Bacillati</taxon>
        <taxon>Bacillota</taxon>
        <taxon>Tissierellia</taxon>
        <taxon>Tissierellales</taxon>
        <taxon>Tepidimicrobiaceae</taxon>
        <taxon>Schnuerera</taxon>
    </lineage>
</organism>
<keyword evidence="2" id="KW-1133">Transmembrane helix</keyword>
<feature type="signal peptide" evidence="3">
    <location>
        <begin position="1"/>
        <end position="26"/>
    </location>
</feature>
<gene>
    <name evidence="5" type="ORF">CUESP1_2224</name>
</gene>
<reference evidence="5 6" key="1">
    <citation type="submission" date="2016-11" db="EMBL/GenBank/DDBJ databases">
        <authorList>
            <person name="Manzoor S."/>
        </authorList>
    </citation>
    <scope>NUCLEOTIDE SEQUENCE [LARGE SCALE GENOMIC DNA]</scope>
    <source>
        <strain evidence="5">Clostridium ultunense strain Esp</strain>
    </source>
</reference>
<feature type="transmembrane region" description="Helical" evidence="2">
    <location>
        <begin position="256"/>
        <end position="277"/>
    </location>
</feature>
<dbReference type="Proteomes" id="UP000245423">
    <property type="component" value="Chromosome 1"/>
</dbReference>